<gene>
    <name evidence="2" type="ORF">Ade02nite_80520</name>
</gene>
<evidence type="ECO:0000313" key="2">
    <source>
        <dbReference type="EMBL" id="GID79411.1"/>
    </source>
</evidence>
<name>A0ABQ3YHD8_9ACTN</name>
<evidence type="ECO:0000256" key="1">
    <source>
        <dbReference type="SAM" id="MobiDB-lite"/>
    </source>
</evidence>
<feature type="region of interest" description="Disordered" evidence="1">
    <location>
        <begin position="30"/>
        <end position="57"/>
    </location>
</feature>
<comment type="caution">
    <text evidence="2">The sequence shown here is derived from an EMBL/GenBank/DDBJ whole genome shotgun (WGS) entry which is preliminary data.</text>
</comment>
<accession>A0ABQ3YHD8</accession>
<dbReference type="EMBL" id="BOMI01000169">
    <property type="protein sequence ID" value="GID79411.1"/>
    <property type="molecule type" value="Genomic_DNA"/>
</dbReference>
<proteinExistence type="predicted"/>
<dbReference type="Proteomes" id="UP000609879">
    <property type="component" value="Unassembled WGS sequence"/>
</dbReference>
<evidence type="ECO:0000313" key="3">
    <source>
        <dbReference type="Proteomes" id="UP000609879"/>
    </source>
</evidence>
<feature type="compositionally biased region" description="Acidic residues" evidence="1">
    <location>
        <begin position="44"/>
        <end position="57"/>
    </location>
</feature>
<protein>
    <submittedName>
        <fullName evidence="2">Uncharacterized protein</fullName>
    </submittedName>
</protein>
<organism evidence="2 3">
    <name type="scientific">Paractinoplanes deccanensis</name>
    <dbReference type="NCBI Taxonomy" id="113561"/>
    <lineage>
        <taxon>Bacteria</taxon>
        <taxon>Bacillati</taxon>
        <taxon>Actinomycetota</taxon>
        <taxon>Actinomycetes</taxon>
        <taxon>Micromonosporales</taxon>
        <taxon>Micromonosporaceae</taxon>
        <taxon>Paractinoplanes</taxon>
    </lineage>
</organism>
<keyword evidence="3" id="KW-1185">Reference proteome</keyword>
<reference evidence="2 3" key="1">
    <citation type="submission" date="2021-01" db="EMBL/GenBank/DDBJ databases">
        <title>Whole genome shotgun sequence of Actinoplanes deccanensis NBRC 13994.</title>
        <authorList>
            <person name="Komaki H."/>
            <person name="Tamura T."/>
        </authorList>
    </citation>
    <scope>NUCLEOTIDE SEQUENCE [LARGE SCALE GENOMIC DNA]</scope>
    <source>
        <strain evidence="2 3">NBRC 13994</strain>
    </source>
</reference>
<sequence length="105" mass="11308">MWRIRAGWVVLGGSERTWIGALRREGTVHGAGSANAALAQPGDDGADDEKAEGAPDDALDEEVVRLRRWIRRHAASLLDLVGAARLYPAGPGRAKPFDDIPLRQA</sequence>